<evidence type="ECO:0000256" key="3">
    <source>
        <dbReference type="ARBA" id="ARBA00022737"/>
    </source>
</evidence>
<dbReference type="Proteomes" id="UP001151699">
    <property type="component" value="Chromosome C"/>
</dbReference>
<name>A0A9Q0RXW9_9DIPT</name>
<keyword evidence="2 4" id="KW-0732">Signal</keyword>
<dbReference type="InterPro" id="IPR050328">
    <property type="entry name" value="Dev_Immune_Receptor"/>
</dbReference>
<feature type="chain" id="PRO_5040181250" evidence="4">
    <location>
        <begin position="28"/>
        <end position="234"/>
    </location>
</feature>
<dbReference type="EMBL" id="WJQU01000004">
    <property type="protein sequence ID" value="KAJ6636657.1"/>
    <property type="molecule type" value="Genomic_DNA"/>
</dbReference>
<reference evidence="5" key="1">
    <citation type="submission" date="2022-07" db="EMBL/GenBank/DDBJ databases">
        <authorList>
            <person name="Trinca V."/>
            <person name="Uliana J.V.C."/>
            <person name="Torres T.T."/>
            <person name="Ward R.J."/>
            <person name="Monesi N."/>
        </authorList>
    </citation>
    <scope>NUCLEOTIDE SEQUENCE</scope>
    <source>
        <strain evidence="5">HSMRA1968</strain>
        <tissue evidence="5">Whole embryos</tissue>
    </source>
</reference>
<evidence type="ECO:0000313" key="6">
    <source>
        <dbReference type="Proteomes" id="UP001151699"/>
    </source>
</evidence>
<dbReference type="InterPro" id="IPR001611">
    <property type="entry name" value="Leu-rich_rpt"/>
</dbReference>
<sequence length="234" mass="26576">MQQIFTESLSRFIGLSIVLLVLSATSAEIVIECEYTNETIVTLNNYDNTLCCFANLTSDMAAVNGTPIKIIPIDETQRFQVQHFRLVDQDISSHFDSIMKAIAVNFPKLRGIRLGNVSISLLPKDIFKSLPELELVSFDHNQIKELPSDLFTYTPKVKFLYFDYNLIASVNDNILNSLDIVEVDFSSNPCIKQLTCRSQLNHEKLKDKNPTLFHYYALALAMEAVLKNDPNYGR</sequence>
<dbReference type="PANTHER" id="PTHR24373">
    <property type="entry name" value="SLIT RELATED LEUCINE-RICH REPEAT NEURONAL PROTEIN"/>
    <property type="match status" value="1"/>
</dbReference>
<evidence type="ECO:0000256" key="4">
    <source>
        <dbReference type="SAM" id="SignalP"/>
    </source>
</evidence>
<gene>
    <name evidence="5" type="ORF">Bhyg_15249</name>
</gene>
<protein>
    <submittedName>
        <fullName evidence="5">Uncharacterized protein</fullName>
    </submittedName>
</protein>
<proteinExistence type="predicted"/>
<organism evidence="5 6">
    <name type="scientific">Pseudolycoriella hygida</name>
    <dbReference type="NCBI Taxonomy" id="35572"/>
    <lineage>
        <taxon>Eukaryota</taxon>
        <taxon>Metazoa</taxon>
        <taxon>Ecdysozoa</taxon>
        <taxon>Arthropoda</taxon>
        <taxon>Hexapoda</taxon>
        <taxon>Insecta</taxon>
        <taxon>Pterygota</taxon>
        <taxon>Neoptera</taxon>
        <taxon>Endopterygota</taxon>
        <taxon>Diptera</taxon>
        <taxon>Nematocera</taxon>
        <taxon>Sciaroidea</taxon>
        <taxon>Sciaridae</taxon>
        <taxon>Pseudolycoriella</taxon>
    </lineage>
</organism>
<evidence type="ECO:0000256" key="2">
    <source>
        <dbReference type="ARBA" id="ARBA00022729"/>
    </source>
</evidence>
<evidence type="ECO:0000313" key="5">
    <source>
        <dbReference type="EMBL" id="KAJ6636657.1"/>
    </source>
</evidence>
<keyword evidence="3" id="KW-0677">Repeat</keyword>
<dbReference type="OrthoDB" id="7779401at2759"/>
<feature type="signal peptide" evidence="4">
    <location>
        <begin position="1"/>
        <end position="27"/>
    </location>
</feature>
<dbReference type="Pfam" id="PF13855">
    <property type="entry name" value="LRR_8"/>
    <property type="match status" value="1"/>
</dbReference>
<dbReference type="Gene3D" id="3.80.10.10">
    <property type="entry name" value="Ribonuclease Inhibitor"/>
    <property type="match status" value="1"/>
</dbReference>
<keyword evidence="6" id="KW-1185">Reference proteome</keyword>
<accession>A0A9Q0RXW9</accession>
<dbReference type="InterPro" id="IPR003591">
    <property type="entry name" value="Leu-rich_rpt_typical-subtyp"/>
</dbReference>
<evidence type="ECO:0000256" key="1">
    <source>
        <dbReference type="ARBA" id="ARBA00022614"/>
    </source>
</evidence>
<comment type="caution">
    <text evidence="5">The sequence shown here is derived from an EMBL/GenBank/DDBJ whole genome shotgun (WGS) entry which is preliminary data.</text>
</comment>
<dbReference type="SUPFAM" id="SSF52058">
    <property type="entry name" value="L domain-like"/>
    <property type="match status" value="1"/>
</dbReference>
<dbReference type="PANTHER" id="PTHR24373:SF275">
    <property type="entry name" value="TIR DOMAIN-CONTAINING PROTEIN"/>
    <property type="match status" value="1"/>
</dbReference>
<dbReference type="AlphaFoldDB" id="A0A9Q0RXW9"/>
<dbReference type="SMART" id="SM00369">
    <property type="entry name" value="LRR_TYP"/>
    <property type="match status" value="2"/>
</dbReference>
<dbReference type="InterPro" id="IPR032675">
    <property type="entry name" value="LRR_dom_sf"/>
</dbReference>
<keyword evidence="1" id="KW-0433">Leucine-rich repeat</keyword>